<dbReference type="InterPro" id="IPR044053">
    <property type="entry name" value="AsaB-like"/>
</dbReference>
<gene>
    <name evidence="2" type="ORF">NPX13_g778</name>
</gene>
<dbReference type="NCBIfam" id="NF041278">
    <property type="entry name" value="CmcJ_NvfI_EfuI"/>
    <property type="match status" value="1"/>
</dbReference>
<dbReference type="Proteomes" id="UP001148614">
    <property type="component" value="Unassembled WGS sequence"/>
</dbReference>
<comment type="similarity">
    <text evidence="1">Belongs to the asaB hydroxylase/desaturase family.</text>
</comment>
<dbReference type="EMBL" id="JANPWZ010000059">
    <property type="protein sequence ID" value="KAJ3579787.1"/>
    <property type="molecule type" value="Genomic_DNA"/>
</dbReference>
<sequence>MAEPASIRFVKWDPVYEKERPFQIFADLLPDSQDKRKTNLSWEDHDVMVQDIRGREDEFHIDTNGFMTRQFQEFPDLLDRDIVEKEYLPAVEQLLKKELADVGTVHILDWRVRSSEEQTIKDGKIMYSDWIQPLLPANYAHVDISPMGVVQRIQKLFPGVSDRIFRQRIRAVNVWKPLANPVYQWPLAICDGATVESDDLIETDSIRQGFRSSVYYPKYNKEQAWYYLKNQTPDEALIFKHFDSDPEVQMSMTIHSSVRQHNAPESSLPRKSIEVRTFVFSDNFENEL</sequence>
<dbReference type="AlphaFoldDB" id="A0A9W8TQ76"/>
<evidence type="ECO:0000313" key="2">
    <source>
        <dbReference type="EMBL" id="KAJ3579787.1"/>
    </source>
</evidence>
<accession>A0A9W8TQ76</accession>
<reference evidence="2" key="1">
    <citation type="submission" date="2022-07" db="EMBL/GenBank/DDBJ databases">
        <title>Genome Sequence of Xylaria arbuscula.</title>
        <authorList>
            <person name="Buettner E."/>
        </authorList>
    </citation>
    <scope>NUCLEOTIDE SEQUENCE</scope>
    <source>
        <strain evidence="2">VT107</strain>
    </source>
</reference>
<dbReference type="VEuPathDB" id="FungiDB:F4678DRAFT_468040"/>
<evidence type="ECO:0000313" key="3">
    <source>
        <dbReference type="Proteomes" id="UP001148614"/>
    </source>
</evidence>
<organism evidence="2 3">
    <name type="scientific">Xylaria arbuscula</name>
    <dbReference type="NCBI Taxonomy" id="114810"/>
    <lineage>
        <taxon>Eukaryota</taxon>
        <taxon>Fungi</taxon>
        <taxon>Dikarya</taxon>
        <taxon>Ascomycota</taxon>
        <taxon>Pezizomycotina</taxon>
        <taxon>Sordariomycetes</taxon>
        <taxon>Xylariomycetidae</taxon>
        <taxon>Xylariales</taxon>
        <taxon>Xylariaceae</taxon>
        <taxon>Xylaria</taxon>
    </lineage>
</organism>
<comment type="caution">
    <text evidence="2">The sequence shown here is derived from an EMBL/GenBank/DDBJ whole genome shotgun (WGS) entry which is preliminary data.</text>
</comment>
<dbReference type="PANTHER" id="PTHR34598">
    <property type="entry name" value="BLL6449 PROTEIN"/>
    <property type="match status" value="1"/>
</dbReference>
<protein>
    <submittedName>
        <fullName evidence="2">Uncharacterized protein</fullName>
    </submittedName>
</protein>
<name>A0A9W8TQ76_9PEZI</name>
<keyword evidence="3" id="KW-1185">Reference proteome</keyword>
<dbReference type="GO" id="GO:0016491">
    <property type="term" value="F:oxidoreductase activity"/>
    <property type="evidence" value="ECO:0007669"/>
    <property type="project" value="InterPro"/>
</dbReference>
<evidence type="ECO:0000256" key="1">
    <source>
        <dbReference type="ARBA" id="ARBA00023604"/>
    </source>
</evidence>
<dbReference type="PANTHER" id="PTHR34598:SF3">
    <property type="entry name" value="OXIDOREDUCTASE AN1597"/>
    <property type="match status" value="1"/>
</dbReference>
<proteinExistence type="inferred from homology"/>